<organism evidence="2 3">
    <name type="scientific">Arcticibacterium luteifluviistationis</name>
    <dbReference type="NCBI Taxonomy" id="1784714"/>
    <lineage>
        <taxon>Bacteria</taxon>
        <taxon>Pseudomonadati</taxon>
        <taxon>Bacteroidota</taxon>
        <taxon>Cytophagia</taxon>
        <taxon>Cytophagales</taxon>
        <taxon>Leadbetterellaceae</taxon>
        <taxon>Arcticibacterium</taxon>
    </lineage>
</organism>
<protein>
    <recommendedName>
        <fullName evidence="4">DUF4332 domain-containing protein</fullName>
    </recommendedName>
</protein>
<feature type="region of interest" description="Disordered" evidence="1">
    <location>
        <begin position="126"/>
        <end position="180"/>
    </location>
</feature>
<feature type="compositionally biased region" description="Low complexity" evidence="1">
    <location>
        <begin position="139"/>
        <end position="173"/>
    </location>
</feature>
<dbReference type="OrthoDB" id="1493222at2"/>
<evidence type="ECO:0000313" key="3">
    <source>
        <dbReference type="Proteomes" id="UP000249873"/>
    </source>
</evidence>
<sequence length="267" mass="28721">MSKKQLAKDALKSFLKTVKKIKSFDLKKTFTEDGKTYSMLSLIVKHKKGDVPEPKLETKPKKEKKDDKGSKKSAKKKDKSKGKKKTKYEKTKLVTPKPLAVKVTITKTPEIKPSPVAKPLVVKATAKPAASKAVTPAVKTPAIPAASKAATPAVKAPAKPAASKAVTPAVKSATTRSRKPTVGDNLKLIEGIGPKIESFLKEDGIDTFEKLSKANPEEIQKMLVAKGGTRYNANNPTTWPEQAALAAKGDMEAFKALKLELKGGKRA</sequence>
<dbReference type="Gene3D" id="1.10.150.20">
    <property type="entry name" value="5' to 3' exonuclease, C-terminal subdomain"/>
    <property type="match status" value="1"/>
</dbReference>
<dbReference type="Proteomes" id="UP000249873">
    <property type="component" value="Chromosome"/>
</dbReference>
<dbReference type="AlphaFoldDB" id="A0A2Z4G7Y9"/>
<dbReference type="KEGG" id="als:DJ013_02875"/>
<evidence type="ECO:0008006" key="4">
    <source>
        <dbReference type="Google" id="ProtNLM"/>
    </source>
</evidence>
<evidence type="ECO:0000256" key="1">
    <source>
        <dbReference type="SAM" id="MobiDB-lite"/>
    </source>
</evidence>
<keyword evidence="3" id="KW-1185">Reference proteome</keyword>
<name>A0A2Z4G7Y9_9BACT</name>
<feature type="compositionally biased region" description="Basic and acidic residues" evidence="1">
    <location>
        <begin position="49"/>
        <end position="70"/>
    </location>
</feature>
<dbReference type="EMBL" id="CP029480">
    <property type="protein sequence ID" value="AWV97173.1"/>
    <property type="molecule type" value="Genomic_DNA"/>
</dbReference>
<reference evidence="2 3" key="1">
    <citation type="submission" date="2018-05" db="EMBL/GenBank/DDBJ databases">
        <title>Complete genome sequence of Arcticibacterium luteifluviistationis SM1504T, a cytophagaceae bacterium isolated from Arctic surface seawater.</title>
        <authorList>
            <person name="Li Y."/>
            <person name="Qin Q.-L."/>
        </authorList>
    </citation>
    <scope>NUCLEOTIDE SEQUENCE [LARGE SCALE GENOMIC DNA]</scope>
    <source>
        <strain evidence="2 3">SM1504</strain>
    </source>
</reference>
<accession>A0A2Z4G7Y9</accession>
<feature type="compositionally biased region" description="Basic residues" evidence="1">
    <location>
        <begin position="71"/>
        <end position="87"/>
    </location>
</feature>
<evidence type="ECO:0000313" key="2">
    <source>
        <dbReference type="EMBL" id="AWV97173.1"/>
    </source>
</evidence>
<gene>
    <name evidence="2" type="ORF">DJ013_02875</name>
</gene>
<proteinExistence type="predicted"/>
<feature type="region of interest" description="Disordered" evidence="1">
    <location>
        <begin position="48"/>
        <end position="91"/>
    </location>
</feature>
<dbReference type="RefSeq" id="WP_111370275.1">
    <property type="nucleotide sequence ID" value="NZ_CP029480.1"/>
</dbReference>